<protein>
    <recommendedName>
        <fullName evidence="3">Restriction endonuclease</fullName>
    </recommendedName>
</protein>
<evidence type="ECO:0008006" key="3">
    <source>
        <dbReference type="Google" id="ProtNLM"/>
    </source>
</evidence>
<proteinExistence type="predicted"/>
<evidence type="ECO:0000313" key="1">
    <source>
        <dbReference type="EMBL" id="USS40458.1"/>
    </source>
</evidence>
<reference evidence="1" key="2">
    <citation type="submission" date="2022-06" db="EMBL/GenBank/DDBJ databases">
        <authorList>
            <person name="Park Y.-J."/>
        </authorList>
    </citation>
    <scope>NUCLEOTIDE SEQUENCE</scope>
    <source>
        <strain evidence="1">TY</strain>
    </source>
</reference>
<dbReference type="EMBL" id="CP099582">
    <property type="protein sequence ID" value="USS40458.1"/>
    <property type="molecule type" value="Genomic_DNA"/>
</dbReference>
<accession>A0A9E7MWZ3</accession>
<reference evidence="1" key="1">
    <citation type="journal article" date="1998" name="Int. J. Syst. Bacteriol. 48 Pt">
        <title>Thermococcus guaymasensis sp. nov. and Thermococcus aggregans sp. nov., two novel thermophilic archaea isolated from the Guaymas Basin hydrothermal vent site.</title>
        <authorList>
            <person name="Canganella F."/>
            <person name="Jones W.J."/>
            <person name="Gambacorta A."/>
            <person name="Antranikian G."/>
        </authorList>
    </citation>
    <scope>NUCLEOTIDE SEQUENCE</scope>
    <source>
        <strain evidence="1">TY</strain>
    </source>
</reference>
<evidence type="ECO:0000313" key="2">
    <source>
        <dbReference type="Proteomes" id="UP001055732"/>
    </source>
</evidence>
<name>A0A9E7MWZ3_THEAG</name>
<dbReference type="AlphaFoldDB" id="A0A9E7MWZ3"/>
<keyword evidence="2" id="KW-1185">Reference proteome</keyword>
<gene>
    <name evidence="1" type="ORF">NF865_09160</name>
</gene>
<organism evidence="1 2">
    <name type="scientific">Thermococcus aggregans</name>
    <dbReference type="NCBI Taxonomy" id="110163"/>
    <lineage>
        <taxon>Archaea</taxon>
        <taxon>Methanobacteriati</taxon>
        <taxon>Methanobacteriota</taxon>
        <taxon>Thermococci</taxon>
        <taxon>Thermococcales</taxon>
        <taxon>Thermococcaceae</taxon>
        <taxon>Thermococcus</taxon>
    </lineage>
</organism>
<dbReference type="Proteomes" id="UP001055732">
    <property type="component" value="Chromosome"/>
</dbReference>
<dbReference type="RefSeq" id="WP_253304414.1">
    <property type="nucleotide sequence ID" value="NZ_CP099582.1"/>
</dbReference>
<dbReference type="KEGG" id="tagg:NF865_09160"/>
<sequence>MEITFEKLAEVIFKDIIPKLENNIGVAVFCKERAKFEGWLKVELCESLLKHFPTLIIIPEKDRIDITFDDWAIELKTINTNYRYEDVKNKHRPITKNIQGILEDIEKLRSTDYTNKAILFVVFPATHNHKNWQMHLRKISGSLKDIRYREFKFKNKVPGVIYFGLV</sequence>